<feature type="signal peptide" evidence="1">
    <location>
        <begin position="1"/>
        <end position="17"/>
    </location>
</feature>
<dbReference type="EMBL" id="AK416975">
    <property type="protein sequence ID" value="BAN20190.1"/>
    <property type="molecule type" value="mRNA"/>
</dbReference>
<dbReference type="AlphaFoldDB" id="R4WHZ0"/>
<accession>R4WHZ0</accession>
<evidence type="ECO:0000313" key="2">
    <source>
        <dbReference type="EMBL" id="BAN20190.1"/>
    </source>
</evidence>
<protein>
    <submittedName>
        <fullName evidence="2">Cysteine rich secreted protein</fullName>
    </submittedName>
</protein>
<keyword evidence="1" id="KW-0732">Signal</keyword>
<proteinExistence type="evidence at transcript level"/>
<sequence>MLFTILLLVCSIAASSALVPGEQDQMTERVGALEVVGGLLEPPYRKKCGGTRYCGPGYHCCDPWSCCPDGQHCCWDWRNPRCCVKPPPDDSS</sequence>
<organism evidence="2">
    <name type="scientific">Riptortus pedestris</name>
    <name type="common">Bean bug</name>
    <dbReference type="NCBI Taxonomy" id="329032"/>
    <lineage>
        <taxon>Eukaryota</taxon>
        <taxon>Metazoa</taxon>
        <taxon>Ecdysozoa</taxon>
        <taxon>Arthropoda</taxon>
        <taxon>Hexapoda</taxon>
        <taxon>Insecta</taxon>
        <taxon>Pterygota</taxon>
        <taxon>Neoptera</taxon>
        <taxon>Paraneoptera</taxon>
        <taxon>Hemiptera</taxon>
        <taxon>Heteroptera</taxon>
        <taxon>Panheteroptera</taxon>
        <taxon>Pentatomomorpha</taxon>
        <taxon>Coreoidea</taxon>
        <taxon>Alydidae</taxon>
        <taxon>Riptortus</taxon>
    </lineage>
</organism>
<feature type="chain" id="PRO_5004372309" evidence="1">
    <location>
        <begin position="18"/>
        <end position="92"/>
    </location>
</feature>
<reference evidence="2" key="1">
    <citation type="journal article" date="2013" name="PLoS ONE">
        <title>Gene expression in gut symbiotic organ of stinkbug affected by extracellular bacterial symbiont.</title>
        <authorList>
            <person name="Futahashi R."/>
            <person name="Tanaka K."/>
            <person name="Tanahashi M."/>
            <person name="Nikoh N."/>
            <person name="Kikuchi Y."/>
            <person name="Lee B.L."/>
            <person name="Fukatsu T."/>
        </authorList>
    </citation>
    <scope>NUCLEOTIDE SEQUENCE</scope>
    <source>
        <tissue evidence="2">Midgut</tissue>
    </source>
</reference>
<name>R4WHZ0_RIPPE</name>
<evidence type="ECO:0000256" key="1">
    <source>
        <dbReference type="SAM" id="SignalP"/>
    </source>
</evidence>